<accession>A0A160V9L6</accession>
<dbReference type="EMBL" id="FAXA01000309">
    <property type="protein sequence ID" value="CUV02774.1"/>
    <property type="molecule type" value="Genomic_DNA"/>
</dbReference>
<organism evidence="1">
    <name type="scientific">hydrothermal vent metagenome</name>
    <dbReference type="NCBI Taxonomy" id="652676"/>
    <lineage>
        <taxon>unclassified sequences</taxon>
        <taxon>metagenomes</taxon>
        <taxon>ecological metagenomes</taxon>
    </lineage>
</organism>
<protein>
    <submittedName>
        <fullName evidence="1">Uncharacterized protein</fullName>
    </submittedName>
</protein>
<gene>
    <name evidence="1" type="ORF">MGWOODY_Clf938</name>
</gene>
<proteinExistence type="predicted"/>
<name>A0A160V9L6_9ZZZZ</name>
<evidence type="ECO:0000313" key="1">
    <source>
        <dbReference type="EMBL" id="CUV02774.1"/>
    </source>
</evidence>
<sequence>MAPKATAIPLDASKNLTGILAARLDHTSPPATWDKAKILTIEAADDPGTP</sequence>
<dbReference type="AlphaFoldDB" id="A0A160V9L6"/>
<reference evidence="1" key="1">
    <citation type="submission" date="2015-10" db="EMBL/GenBank/DDBJ databases">
        <authorList>
            <person name="Gilbert D.G."/>
        </authorList>
    </citation>
    <scope>NUCLEOTIDE SEQUENCE</scope>
</reference>